<evidence type="ECO:0000313" key="3">
    <source>
        <dbReference type="Proteomes" id="UP000077266"/>
    </source>
</evidence>
<gene>
    <name evidence="2" type="ORF">EXIGLDRAFT_58422</name>
</gene>
<name>A0A165I6S6_EXIGL</name>
<feature type="region of interest" description="Disordered" evidence="1">
    <location>
        <begin position="1"/>
        <end position="31"/>
    </location>
</feature>
<accession>A0A165I6S6</accession>
<proteinExistence type="predicted"/>
<dbReference type="Proteomes" id="UP000077266">
    <property type="component" value="Unassembled WGS sequence"/>
</dbReference>
<dbReference type="EMBL" id="KV425998">
    <property type="protein sequence ID" value="KZV92981.1"/>
    <property type="molecule type" value="Genomic_DNA"/>
</dbReference>
<dbReference type="AlphaFoldDB" id="A0A165I6S6"/>
<dbReference type="OrthoDB" id="3265655at2759"/>
<sequence length="86" mass="9642">MCTTRPTRVSRTSSRAATTPTYSPNSRDSKESCFPIPRPLAFWLPLPNSMCTLFTNEDCTQNAFNSHLRSARIRGRARKKPLPGSV</sequence>
<organism evidence="2 3">
    <name type="scientific">Exidia glandulosa HHB12029</name>
    <dbReference type="NCBI Taxonomy" id="1314781"/>
    <lineage>
        <taxon>Eukaryota</taxon>
        <taxon>Fungi</taxon>
        <taxon>Dikarya</taxon>
        <taxon>Basidiomycota</taxon>
        <taxon>Agaricomycotina</taxon>
        <taxon>Agaricomycetes</taxon>
        <taxon>Auriculariales</taxon>
        <taxon>Exidiaceae</taxon>
        <taxon>Exidia</taxon>
    </lineage>
</organism>
<evidence type="ECO:0000313" key="2">
    <source>
        <dbReference type="EMBL" id="KZV92981.1"/>
    </source>
</evidence>
<keyword evidence="3" id="KW-1185">Reference proteome</keyword>
<evidence type="ECO:0000256" key="1">
    <source>
        <dbReference type="SAM" id="MobiDB-lite"/>
    </source>
</evidence>
<feature type="compositionally biased region" description="Low complexity" evidence="1">
    <location>
        <begin position="1"/>
        <end position="24"/>
    </location>
</feature>
<reference evidence="2 3" key="1">
    <citation type="journal article" date="2016" name="Mol. Biol. Evol.">
        <title>Comparative Genomics of Early-Diverging Mushroom-Forming Fungi Provides Insights into the Origins of Lignocellulose Decay Capabilities.</title>
        <authorList>
            <person name="Nagy L.G."/>
            <person name="Riley R."/>
            <person name="Tritt A."/>
            <person name="Adam C."/>
            <person name="Daum C."/>
            <person name="Floudas D."/>
            <person name="Sun H."/>
            <person name="Yadav J.S."/>
            <person name="Pangilinan J."/>
            <person name="Larsson K.H."/>
            <person name="Matsuura K."/>
            <person name="Barry K."/>
            <person name="Labutti K."/>
            <person name="Kuo R."/>
            <person name="Ohm R.A."/>
            <person name="Bhattacharya S.S."/>
            <person name="Shirouzu T."/>
            <person name="Yoshinaga Y."/>
            <person name="Martin F.M."/>
            <person name="Grigoriev I.V."/>
            <person name="Hibbett D.S."/>
        </authorList>
    </citation>
    <scope>NUCLEOTIDE SEQUENCE [LARGE SCALE GENOMIC DNA]</scope>
    <source>
        <strain evidence="2 3">HHB12029</strain>
    </source>
</reference>
<protein>
    <submittedName>
        <fullName evidence="2">Uncharacterized protein</fullName>
    </submittedName>
</protein>
<dbReference type="InParanoid" id="A0A165I6S6"/>